<dbReference type="PANTHER" id="PTHR38839">
    <property type="entry name" value="TRANSCRIPTIONAL REGULATOR WHID-RELATED"/>
    <property type="match status" value="1"/>
</dbReference>
<evidence type="ECO:0000256" key="3">
    <source>
        <dbReference type="ARBA" id="ARBA00022485"/>
    </source>
</evidence>
<comment type="subcellular location">
    <subcellularLocation>
        <location evidence="1 12">Cytoplasm</location>
    </subcellularLocation>
</comment>
<dbReference type="PANTHER" id="PTHR38839:SF5">
    <property type="entry name" value="TRANSCRIPTIONAL REGULATOR WHID"/>
    <property type="match status" value="1"/>
</dbReference>
<dbReference type="InterPro" id="IPR003482">
    <property type="entry name" value="Whib"/>
</dbReference>
<proteinExistence type="inferred from homology"/>
<keyword evidence="10 12" id="KW-1015">Disulfide bond</keyword>
<dbReference type="GO" id="GO:0047134">
    <property type="term" value="F:protein-disulfide reductase [NAD(P)H] activity"/>
    <property type="evidence" value="ECO:0007669"/>
    <property type="project" value="TreeGrafter"/>
</dbReference>
<feature type="binding site" evidence="12">
    <location>
        <position position="60"/>
    </location>
    <ligand>
        <name>[4Fe-4S] cluster</name>
        <dbReference type="ChEBI" id="CHEBI:49883"/>
    </ligand>
</feature>
<evidence type="ECO:0000256" key="12">
    <source>
        <dbReference type="HAMAP-Rule" id="MF_01479"/>
    </source>
</evidence>
<evidence type="ECO:0000256" key="11">
    <source>
        <dbReference type="ARBA" id="ARBA00023163"/>
    </source>
</evidence>
<evidence type="ECO:0000313" key="15">
    <source>
        <dbReference type="Proteomes" id="UP000093962"/>
    </source>
</evidence>
<feature type="binding site" evidence="12">
    <location>
        <position position="30"/>
    </location>
    <ligand>
        <name>[4Fe-4S] cluster</name>
        <dbReference type="ChEBI" id="CHEBI:49883"/>
    </ligand>
</feature>
<dbReference type="GO" id="GO:0005737">
    <property type="term" value="C:cytoplasm"/>
    <property type="evidence" value="ECO:0007669"/>
    <property type="project" value="UniProtKB-SubCell"/>
</dbReference>
<dbReference type="HAMAP" id="MF_01479">
    <property type="entry name" value="WhiB"/>
    <property type="match status" value="1"/>
</dbReference>
<comment type="similarity">
    <text evidence="2 12">Belongs to the WhiB family.</text>
</comment>
<evidence type="ECO:0000256" key="8">
    <source>
        <dbReference type="ARBA" id="ARBA00023015"/>
    </source>
</evidence>
<comment type="PTM">
    <text evidence="12">Upon Fe-S cluster removal intramolecular disulfide bonds are formed.</text>
</comment>
<keyword evidence="8 12" id="KW-0805">Transcription regulation</keyword>
<evidence type="ECO:0000313" key="14">
    <source>
        <dbReference type="EMBL" id="OBA75144.1"/>
    </source>
</evidence>
<dbReference type="AlphaFoldDB" id="A0A1A0LPM0"/>
<evidence type="ECO:0000256" key="5">
    <source>
        <dbReference type="ARBA" id="ARBA00022723"/>
    </source>
</evidence>
<dbReference type="Proteomes" id="UP000093962">
    <property type="component" value="Unassembled WGS sequence"/>
</dbReference>
<dbReference type="GO" id="GO:0003677">
    <property type="term" value="F:DNA binding"/>
    <property type="evidence" value="ECO:0007669"/>
    <property type="project" value="UniProtKB-UniRule"/>
</dbReference>
<keyword evidence="9 12" id="KW-0238">DNA-binding</keyword>
<dbReference type="GO" id="GO:0045454">
    <property type="term" value="P:cell redox homeostasis"/>
    <property type="evidence" value="ECO:0007669"/>
    <property type="project" value="TreeGrafter"/>
</dbReference>
<keyword evidence="11 12" id="KW-0804">Transcription</keyword>
<evidence type="ECO:0000256" key="7">
    <source>
        <dbReference type="ARBA" id="ARBA00023014"/>
    </source>
</evidence>
<evidence type="ECO:0000256" key="10">
    <source>
        <dbReference type="ARBA" id="ARBA00023157"/>
    </source>
</evidence>
<evidence type="ECO:0000259" key="13">
    <source>
        <dbReference type="PROSITE" id="PS51674"/>
    </source>
</evidence>
<feature type="domain" description="4Fe-4S Wbl-type" evidence="13">
    <location>
        <begin position="29"/>
        <end position="93"/>
    </location>
</feature>
<evidence type="ECO:0000256" key="9">
    <source>
        <dbReference type="ARBA" id="ARBA00023125"/>
    </source>
</evidence>
<comment type="caution">
    <text evidence="14">The sequence shown here is derived from an EMBL/GenBank/DDBJ whole genome shotgun (WGS) entry which is preliminary data.</text>
</comment>
<evidence type="ECO:0000256" key="1">
    <source>
        <dbReference type="ARBA" id="ARBA00004496"/>
    </source>
</evidence>
<keyword evidence="3 12" id="KW-0004">4Fe-4S</keyword>
<dbReference type="InterPro" id="IPR034768">
    <property type="entry name" value="4FE4S_WBL"/>
</dbReference>
<keyword evidence="6 12" id="KW-0408">Iron</keyword>
<comment type="cofactor">
    <cofactor evidence="12">
        <name>[4Fe-4S] cluster</name>
        <dbReference type="ChEBI" id="CHEBI:49883"/>
    </cofactor>
    <text evidence="12">Binds 1 [4Fe-4S] cluster per subunit. Following nitrosylation of the [4Fe-4S] cluster binds 1 [4Fe-8(NO)] cluster per subunit.</text>
</comment>
<protein>
    <recommendedName>
        <fullName evidence="12">Transcriptional regulator WhiB</fullName>
    </recommendedName>
</protein>
<organism evidence="14 15">
    <name type="scientific">Mycolicibacterium mucogenicum</name>
    <name type="common">Mycobacterium mucogenicum</name>
    <dbReference type="NCBI Taxonomy" id="56689"/>
    <lineage>
        <taxon>Bacteria</taxon>
        <taxon>Bacillati</taxon>
        <taxon>Actinomycetota</taxon>
        <taxon>Actinomycetes</taxon>
        <taxon>Mycobacteriales</taxon>
        <taxon>Mycobacteriaceae</taxon>
        <taxon>Mycolicibacterium</taxon>
    </lineage>
</organism>
<reference evidence="14 15" key="1">
    <citation type="submission" date="2016-06" db="EMBL/GenBank/DDBJ databases">
        <authorList>
            <person name="Kjaerup R.B."/>
            <person name="Dalgaard T.S."/>
            <person name="Juul-Madsen H.R."/>
        </authorList>
    </citation>
    <scope>NUCLEOTIDE SEQUENCE [LARGE SCALE GENOMIC DNA]</scope>
    <source>
        <strain evidence="14 15">1199456.5</strain>
    </source>
</reference>
<accession>A0A1A0LPM0</accession>
<feature type="binding site" evidence="12">
    <location>
        <position position="63"/>
    </location>
    <ligand>
        <name>[4Fe-4S] cluster</name>
        <dbReference type="ChEBI" id="CHEBI:49883"/>
    </ligand>
</feature>
<feature type="binding site" evidence="12">
    <location>
        <position position="69"/>
    </location>
    <ligand>
        <name>[4Fe-4S] cluster</name>
        <dbReference type="ChEBI" id="CHEBI:49883"/>
    </ligand>
</feature>
<keyword evidence="7 12" id="KW-0411">Iron-sulfur</keyword>
<dbReference type="EMBL" id="LZSF01000313">
    <property type="protein sequence ID" value="OBA75144.1"/>
    <property type="molecule type" value="Genomic_DNA"/>
</dbReference>
<dbReference type="GO" id="GO:0045892">
    <property type="term" value="P:negative regulation of DNA-templated transcription"/>
    <property type="evidence" value="ECO:0007669"/>
    <property type="project" value="TreeGrafter"/>
</dbReference>
<gene>
    <name evidence="12" type="primary">whiB</name>
    <name evidence="14" type="ORF">A5642_08220</name>
</gene>
<dbReference type="GO" id="GO:0051539">
    <property type="term" value="F:4 iron, 4 sulfur cluster binding"/>
    <property type="evidence" value="ECO:0007669"/>
    <property type="project" value="UniProtKB-UniRule"/>
</dbReference>
<evidence type="ECO:0000256" key="4">
    <source>
        <dbReference type="ARBA" id="ARBA00022490"/>
    </source>
</evidence>
<keyword evidence="4 12" id="KW-0963">Cytoplasm</keyword>
<dbReference type="OrthoDB" id="4954884at2"/>
<evidence type="ECO:0000256" key="6">
    <source>
        <dbReference type="ARBA" id="ARBA00023004"/>
    </source>
</evidence>
<dbReference type="GO" id="GO:0046872">
    <property type="term" value="F:metal ion binding"/>
    <property type="evidence" value="ECO:0007669"/>
    <property type="project" value="UniProtKB-KW"/>
</dbReference>
<dbReference type="PROSITE" id="PS51674">
    <property type="entry name" value="4FE4S_WBL"/>
    <property type="match status" value="1"/>
</dbReference>
<evidence type="ECO:0000256" key="2">
    <source>
        <dbReference type="ARBA" id="ARBA00006597"/>
    </source>
</evidence>
<dbReference type="Pfam" id="PF02467">
    <property type="entry name" value="Whib"/>
    <property type="match status" value="1"/>
</dbReference>
<keyword evidence="5 12" id="KW-0479">Metal-binding</keyword>
<dbReference type="GO" id="GO:0035731">
    <property type="term" value="F:dinitrosyl-iron complex binding"/>
    <property type="evidence" value="ECO:0007669"/>
    <property type="project" value="UniProtKB-UniRule"/>
</dbReference>
<comment type="function">
    <text evidence="12">Acts as a transcriptional regulator. Probably redox-responsive. The apo- but not holo-form probably binds DNA.</text>
</comment>
<comment type="PTM">
    <text evidence="12">The Fe-S cluster can be nitrosylated by nitric oxide (NO).</text>
</comment>
<name>A0A1A0LPM0_MYCMU</name>
<sequence>MIGKRTALPLPAPAIRPVADEWEWQESARCRSMDSSIFFHPDNERGRARRQREQRAKEICQQCPVKAPCAAFALLSGEPYGIWGGVSESERLSALGISDPRAAGNLSTAIRREARRAGLAAASGE</sequence>